<dbReference type="SUPFAM" id="SSF54534">
    <property type="entry name" value="FKBP-like"/>
    <property type="match status" value="1"/>
</dbReference>
<protein>
    <recommendedName>
        <fullName evidence="3">Transcription elongation factor GreA/GreB C-terminal domain-containing protein</fullName>
    </recommendedName>
</protein>
<evidence type="ECO:0000313" key="1">
    <source>
        <dbReference type="EMBL" id="KKT32174.1"/>
    </source>
</evidence>
<accession>A0A837I6L6</accession>
<evidence type="ECO:0000313" key="2">
    <source>
        <dbReference type="Proteomes" id="UP000034012"/>
    </source>
</evidence>
<evidence type="ECO:0008006" key="3">
    <source>
        <dbReference type="Google" id="ProtNLM"/>
    </source>
</evidence>
<organism evidence="1 2">
    <name type="scientific">Candidatus Woesebacteria bacterium GW2011_GWB1_44_11</name>
    <dbReference type="NCBI Taxonomy" id="1618579"/>
    <lineage>
        <taxon>Bacteria</taxon>
        <taxon>Candidatus Woeseibacteriota</taxon>
    </lineage>
</organism>
<dbReference type="Proteomes" id="UP000034012">
    <property type="component" value="Unassembled WGS sequence"/>
</dbReference>
<reference evidence="1 2" key="1">
    <citation type="journal article" date="2015" name="Nature">
        <title>rRNA introns, odd ribosomes, and small enigmatic genomes across a large radiation of phyla.</title>
        <authorList>
            <person name="Brown C.T."/>
            <person name="Hug L.A."/>
            <person name="Thomas B.C."/>
            <person name="Sharon I."/>
            <person name="Castelle C.J."/>
            <person name="Singh A."/>
            <person name="Wilkins M.J."/>
            <person name="Williams K.H."/>
            <person name="Banfield J.F."/>
        </authorList>
    </citation>
    <scope>NUCLEOTIDE SEQUENCE [LARGE SCALE GENOMIC DNA]</scope>
</reference>
<dbReference type="AlphaFoldDB" id="A0A837I6L6"/>
<proteinExistence type="predicted"/>
<name>A0A837I6L6_9BACT</name>
<dbReference type="EMBL" id="LCHK01000023">
    <property type="protein sequence ID" value="KKT32174.1"/>
    <property type="molecule type" value="Genomic_DNA"/>
</dbReference>
<sequence>MHRWYNCLMKRQKLENLAARLKEELGKAEVSALHTRKTANEASHGLATSYSAAGDAEHAGNTALLSYQKLEQLKKLKAEIEESRIGAVPETVSPVCFTSVTFDDGRISEFYFVKNSAYISGINFISPDSPLGSAISGKSAGERFLYSAGEENHAGVISGIL</sequence>
<gene>
    <name evidence="1" type="ORF">UW20_C0023G0007</name>
</gene>
<comment type="caution">
    <text evidence="1">The sequence shown here is derived from an EMBL/GenBank/DDBJ whole genome shotgun (WGS) entry which is preliminary data.</text>
</comment>